<protein>
    <submittedName>
        <fullName evidence="1">Uncharacterized protein</fullName>
    </submittedName>
</protein>
<accession>A0A0F3R9P3</accession>
<name>A0A0F3R9P3_9RICK</name>
<reference evidence="1 2" key="1">
    <citation type="submission" date="2015-01" db="EMBL/GenBank/DDBJ databases">
        <title>Genome Sequencing of Rickettsiales /home/snadendla/prok_pipe/test/illegal_ec_num.txt.</title>
        <authorList>
            <person name="Daugherty S.C."/>
            <person name="Su Q."/>
            <person name="Abolude K."/>
            <person name="Beier-Sexton M."/>
            <person name="Carlyon J.A."/>
            <person name="Carter R."/>
            <person name="Day N.P."/>
            <person name="Dumler S.J."/>
            <person name="Dyachenko V."/>
            <person name="Godinez A."/>
            <person name="Kurtti T.J."/>
            <person name="Lichay M."/>
            <person name="Mullins K.E."/>
            <person name="Ott S."/>
            <person name="Pappas-Brown V."/>
            <person name="Paris D.H."/>
            <person name="Patel P."/>
            <person name="Richards A.L."/>
            <person name="Sadzewicz L."/>
            <person name="Sears K."/>
            <person name="Seidman D."/>
            <person name="Sengamalay N."/>
            <person name="Stenos J."/>
            <person name="Tallon L.J."/>
            <person name="Vincent G."/>
            <person name="Fraser C.M."/>
            <person name="Munderloh U."/>
            <person name="Dunning-Hotopp J.C."/>
        </authorList>
    </citation>
    <scope>NUCLEOTIDE SEQUENCE [LARGE SCALE GENOMIC DNA]</scope>
    <source>
        <strain evidence="1 2">T170-B</strain>
    </source>
</reference>
<evidence type="ECO:0000313" key="1">
    <source>
        <dbReference type="EMBL" id="KJW01939.1"/>
    </source>
</evidence>
<dbReference type="Proteomes" id="UP000033736">
    <property type="component" value="Unassembled WGS sequence"/>
</dbReference>
<dbReference type="EMBL" id="LAOQ01000021">
    <property type="protein sequence ID" value="KJW01939.1"/>
    <property type="molecule type" value="Genomic_DNA"/>
</dbReference>
<proteinExistence type="predicted"/>
<keyword evidence="2" id="KW-1185">Reference proteome</keyword>
<comment type="caution">
    <text evidence="1">The sequence shown here is derived from an EMBL/GenBank/DDBJ whole genome shotgun (WGS) entry which is preliminary data.</text>
</comment>
<organism evidence="1 2">
    <name type="scientific">Rickettsia argasii T170-B</name>
    <dbReference type="NCBI Taxonomy" id="1268837"/>
    <lineage>
        <taxon>Bacteria</taxon>
        <taxon>Pseudomonadati</taxon>
        <taxon>Pseudomonadota</taxon>
        <taxon>Alphaproteobacteria</taxon>
        <taxon>Rickettsiales</taxon>
        <taxon>Rickettsiaceae</taxon>
        <taxon>Rickettsieae</taxon>
        <taxon>Rickettsia</taxon>
        <taxon>spotted fever group</taxon>
    </lineage>
</organism>
<evidence type="ECO:0000313" key="2">
    <source>
        <dbReference type="Proteomes" id="UP000033736"/>
    </source>
</evidence>
<sequence length="292" mass="35134">MLPDINDIQKKTMIFSYRSIDKCCWLIINDQLDVVEMFMSSILVFEEDINMFKQMLVKDRGRDIAVHFIQNQEWSKVEQFMQWAFKSEKEIREFKKNLAYIFIDILETIVASNKADFEELENHFKWCASNISIIVDQFKAGIPKLYFTFAQVICKLIEEGKYQLLEQILNWCFLNSQPQMDQFKQHFYQDYDNYEVVKLVVNLVKRDNQLQSLEEFAHWCFTNEKEINKFKEWILRPTKETVGVCIELLCKNMFKLADEFVHWCCNALQIQVCNFKKELMVYDHIDYLFDVP</sequence>
<dbReference type="PATRIC" id="fig|1268837.3.peg.999"/>
<gene>
    <name evidence="1" type="ORF">RAT170B_1737</name>
</gene>
<dbReference type="AlphaFoldDB" id="A0A0F3R9P3"/>